<protein>
    <recommendedName>
        <fullName evidence="1">VOC domain-containing protein</fullName>
    </recommendedName>
</protein>
<dbReference type="InterPro" id="IPR029068">
    <property type="entry name" value="Glyas_Bleomycin-R_OHBP_Dase"/>
</dbReference>
<dbReference type="InterPro" id="IPR004360">
    <property type="entry name" value="Glyas_Fos-R_dOase_dom"/>
</dbReference>
<feature type="domain" description="VOC" evidence="1">
    <location>
        <begin position="2"/>
        <end position="120"/>
    </location>
</feature>
<accession>A0ABQ4TTG3</accession>
<dbReference type="RefSeq" id="WP_238232450.1">
    <property type="nucleotide sequence ID" value="NZ_BPRA01000015.1"/>
</dbReference>
<evidence type="ECO:0000259" key="1">
    <source>
        <dbReference type="PROSITE" id="PS51819"/>
    </source>
</evidence>
<evidence type="ECO:0000313" key="2">
    <source>
        <dbReference type="EMBL" id="GJE56915.1"/>
    </source>
</evidence>
<gene>
    <name evidence="2" type="ORF">EKPJFOCH_3425</name>
</gene>
<reference evidence="2" key="2">
    <citation type="submission" date="2021-08" db="EMBL/GenBank/DDBJ databases">
        <authorList>
            <person name="Tani A."/>
            <person name="Ola A."/>
            <person name="Ogura Y."/>
            <person name="Katsura K."/>
            <person name="Hayashi T."/>
        </authorList>
    </citation>
    <scope>NUCLEOTIDE SEQUENCE</scope>
    <source>
        <strain evidence="2">DSM 23674</strain>
    </source>
</reference>
<dbReference type="Pfam" id="PF00903">
    <property type="entry name" value="Glyoxalase"/>
    <property type="match status" value="1"/>
</dbReference>
<dbReference type="Gene3D" id="3.10.180.10">
    <property type="entry name" value="2,3-Dihydroxybiphenyl 1,2-Dioxygenase, domain 1"/>
    <property type="match status" value="1"/>
</dbReference>
<sequence length="133" mass="14884">MRLDHVTLRVRDLDAHRRFFKAVLDLRDGFRPAFGFPGCWLYAGSEPVVHLIPARPGGAEAAPSGEGIDHVAFLRDDHDAFCERLDHHGIPYGRMELPEIGERRLFIHAPGGALIEVAFREPTPTPRTQEALP</sequence>
<evidence type="ECO:0000313" key="3">
    <source>
        <dbReference type="Proteomes" id="UP001055101"/>
    </source>
</evidence>
<organism evidence="2 3">
    <name type="scientific">Methylobacterium thuringiense</name>
    <dbReference type="NCBI Taxonomy" id="1003091"/>
    <lineage>
        <taxon>Bacteria</taxon>
        <taxon>Pseudomonadati</taxon>
        <taxon>Pseudomonadota</taxon>
        <taxon>Alphaproteobacteria</taxon>
        <taxon>Hyphomicrobiales</taxon>
        <taxon>Methylobacteriaceae</taxon>
        <taxon>Methylobacterium</taxon>
    </lineage>
</organism>
<name>A0ABQ4TTG3_9HYPH</name>
<dbReference type="PROSITE" id="PS51819">
    <property type="entry name" value="VOC"/>
    <property type="match status" value="1"/>
</dbReference>
<dbReference type="InterPro" id="IPR037523">
    <property type="entry name" value="VOC_core"/>
</dbReference>
<proteinExistence type="predicted"/>
<reference evidence="2" key="1">
    <citation type="journal article" date="2021" name="Front. Microbiol.">
        <title>Comprehensive Comparative Genomics and Phenotyping of Methylobacterium Species.</title>
        <authorList>
            <person name="Alessa O."/>
            <person name="Ogura Y."/>
            <person name="Fujitani Y."/>
            <person name="Takami H."/>
            <person name="Hayashi T."/>
            <person name="Sahin N."/>
            <person name="Tani A."/>
        </authorList>
    </citation>
    <scope>NUCLEOTIDE SEQUENCE</scope>
    <source>
        <strain evidence="2">DSM 23674</strain>
    </source>
</reference>
<keyword evidence="3" id="KW-1185">Reference proteome</keyword>
<dbReference type="Proteomes" id="UP001055101">
    <property type="component" value="Unassembled WGS sequence"/>
</dbReference>
<dbReference type="EMBL" id="BPRA01000015">
    <property type="protein sequence ID" value="GJE56915.1"/>
    <property type="molecule type" value="Genomic_DNA"/>
</dbReference>
<dbReference type="SUPFAM" id="SSF54593">
    <property type="entry name" value="Glyoxalase/Bleomycin resistance protein/Dihydroxybiphenyl dioxygenase"/>
    <property type="match status" value="1"/>
</dbReference>
<comment type="caution">
    <text evidence="2">The sequence shown here is derived from an EMBL/GenBank/DDBJ whole genome shotgun (WGS) entry which is preliminary data.</text>
</comment>